<dbReference type="OrthoDB" id="342531at2759"/>
<evidence type="ECO:0000313" key="1">
    <source>
        <dbReference type="EMBL" id="VDK27710.1"/>
    </source>
</evidence>
<dbReference type="AlphaFoldDB" id="A0A3P6P8E4"/>
<sequence length="98" mass="10570">MSSHAHTYLTALNVEDAKPRFFASLIKLLTAFGGIVTSSKEKQQLNEALGDDLKVLMGNTELWKNGGTMKRFNSASQTICGRSTLAALKQLSAVIGVK</sequence>
<reference evidence="1 2" key="1">
    <citation type="submission" date="2018-11" db="EMBL/GenBank/DDBJ databases">
        <authorList>
            <consortium name="Pathogen Informatics"/>
        </authorList>
    </citation>
    <scope>NUCLEOTIDE SEQUENCE [LARGE SCALE GENOMIC DNA]</scope>
</reference>
<gene>
    <name evidence="1" type="ORF">ASIM_LOCUS6749</name>
</gene>
<keyword evidence="2" id="KW-1185">Reference proteome</keyword>
<proteinExistence type="predicted"/>
<evidence type="ECO:0000313" key="2">
    <source>
        <dbReference type="Proteomes" id="UP000267096"/>
    </source>
</evidence>
<accession>A0A3P6P8E4</accession>
<dbReference type="Proteomes" id="UP000267096">
    <property type="component" value="Unassembled WGS sequence"/>
</dbReference>
<dbReference type="EMBL" id="UYRR01015137">
    <property type="protein sequence ID" value="VDK27710.1"/>
    <property type="molecule type" value="Genomic_DNA"/>
</dbReference>
<organism evidence="1 2">
    <name type="scientific">Anisakis simplex</name>
    <name type="common">Herring worm</name>
    <dbReference type="NCBI Taxonomy" id="6269"/>
    <lineage>
        <taxon>Eukaryota</taxon>
        <taxon>Metazoa</taxon>
        <taxon>Ecdysozoa</taxon>
        <taxon>Nematoda</taxon>
        <taxon>Chromadorea</taxon>
        <taxon>Rhabditida</taxon>
        <taxon>Spirurina</taxon>
        <taxon>Ascaridomorpha</taxon>
        <taxon>Ascaridoidea</taxon>
        <taxon>Anisakidae</taxon>
        <taxon>Anisakis</taxon>
        <taxon>Anisakis simplex complex</taxon>
    </lineage>
</organism>
<name>A0A3P6P8E4_ANISI</name>
<protein>
    <submittedName>
        <fullName evidence="1">Uncharacterized protein</fullName>
    </submittedName>
</protein>